<keyword evidence="9" id="KW-1185">Reference proteome</keyword>
<comment type="subcellular location">
    <subcellularLocation>
        <location evidence="1">Membrane</location>
        <topology evidence="1">Multi-pass membrane protein</topology>
    </subcellularLocation>
</comment>
<keyword evidence="2 5" id="KW-0812">Transmembrane</keyword>
<feature type="transmembrane region" description="Helical" evidence="5">
    <location>
        <begin position="21"/>
        <end position="38"/>
    </location>
</feature>
<evidence type="ECO:0000256" key="1">
    <source>
        <dbReference type="ARBA" id="ARBA00004141"/>
    </source>
</evidence>
<proteinExistence type="predicted"/>
<feature type="transmembrane region" description="Helical" evidence="5">
    <location>
        <begin position="96"/>
        <end position="118"/>
    </location>
</feature>
<dbReference type="Proteomes" id="UP000243605">
    <property type="component" value="Unassembled WGS sequence"/>
</dbReference>
<evidence type="ECO:0000313" key="7">
    <source>
        <dbReference type="EMBL" id="HJE19389.1"/>
    </source>
</evidence>
<keyword evidence="4 5" id="KW-0472">Membrane</keyword>
<dbReference type="GO" id="GO:0016020">
    <property type="term" value="C:membrane"/>
    <property type="evidence" value="ECO:0007669"/>
    <property type="project" value="UniProtKB-SubCell"/>
</dbReference>
<feature type="transmembrane region" description="Helical" evidence="5">
    <location>
        <begin position="157"/>
        <end position="174"/>
    </location>
</feature>
<evidence type="ECO:0000259" key="6">
    <source>
        <dbReference type="Pfam" id="PF12698"/>
    </source>
</evidence>
<dbReference type="Pfam" id="PF12698">
    <property type="entry name" value="ABC2_membrane_3"/>
    <property type="match status" value="1"/>
</dbReference>
<reference evidence="7" key="3">
    <citation type="submission" date="2021-09" db="EMBL/GenBank/DDBJ databases">
        <authorList>
            <person name="Gilroy R."/>
        </authorList>
    </citation>
    <scope>NUCLEOTIDE SEQUENCE</scope>
    <source>
        <strain evidence="7">6019</strain>
    </source>
</reference>
<evidence type="ECO:0000256" key="4">
    <source>
        <dbReference type="ARBA" id="ARBA00023136"/>
    </source>
</evidence>
<feature type="transmembrane region" description="Helical" evidence="5">
    <location>
        <begin position="53"/>
        <end position="75"/>
    </location>
</feature>
<evidence type="ECO:0000313" key="9">
    <source>
        <dbReference type="Proteomes" id="UP000243605"/>
    </source>
</evidence>
<keyword evidence="3 5" id="KW-1133">Transmembrane helix</keyword>
<evidence type="ECO:0000256" key="2">
    <source>
        <dbReference type="ARBA" id="ARBA00022692"/>
    </source>
</evidence>
<feature type="transmembrane region" description="Helical" evidence="5">
    <location>
        <begin position="203"/>
        <end position="226"/>
    </location>
</feature>
<evidence type="ECO:0000256" key="5">
    <source>
        <dbReference type="SAM" id="Phobius"/>
    </source>
</evidence>
<dbReference type="GO" id="GO:0140359">
    <property type="term" value="F:ABC-type transporter activity"/>
    <property type="evidence" value="ECO:0007669"/>
    <property type="project" value="InterPro"/>
</dbReference>
<dbReference type="OrthoDB" id="3182222at2"/>
<dbReference type="InterPro" id="IPR013525">
    <property type="entry name" value="ABC2_TM"/>
</dbReference>
<evidence type="ECO:0000313" key="8">
    <source>
        <dbReference type="EMBL" id="SEW05779.1"/>
    </source>
</evidence>
<reference evidence="8 9" key="1">
    <citation type="submission" date="2016-10" db="EMBL/GenBank/DDBJ databases">
        <authorList>
            <person name="Varghese N."/>
            <person name="Submissions S."/>
        </authorList>
    </citation>
    <scope>NUCLEOTIDE SEQUENCE [LARGE SCALE GENOMIC DNA]</scope>
    <source>
        <strain evidence="8 9">IBRC-M10081</strain>
    </source>
</reference>
<feature type="transmembrane region" description="Helical" evidence="5">
    <location>
        <begin position="130"/>
        <end position="150"/>
    </location>
</feature>
<name>A0A662Z3M8_9STAP</name>
<dbReference type="EMBL" id="DYYI01000033">
    <property type="protein sequence ID" value="HJE19389.1"/>
    <property type="molecule type" value="Genomic_DNA"/>
</dbReference>
<feature type="domain" description="ABC-2 type transporter transmembrane" evidence="6">
    <location>
        <begin position="40"/>
        <end position="225"/>
    </location>
</feature>
<accession>A0A662Z3M8</accession>
<gene>
    <name evidence="7" type="ORF">K8V35_03440</name>
    <name evidence="8" type="ORF">SAMN05192557_1395</name>
</gene>
<dbReference type="EMBL" id="FOIT01000004">
    <property type="protein sequence ID" value="SEW05779.1"/>
    <property type="molecule type" value="Genomic_DNA"/>
</dbReference>
<dbReference type="RefSeq" id="WP_091475180.1">
    <property type="nucleotide sequence ID" value="NZ_FOIT01000004.1"/>
</dbReference>
<evidence type="ECO:0000256" key="3">
    <source>
        <dbReference type="ARBA" id="ARBA00022989"/>
    </source>
</evidence>
<dbReference type="PANTHER" id="PTHR43471">
    <property type="entry name" value="ABC TRANSPORTER PERMEASE"/>
    <property type="match status" value="1"/>
</dbReference>
<dbReference type="PANTHER" id="PTHR43471:SF1">
    <property type="entry name" value="ABC TRANSPORTER PERMEASE PROTEIN NOSY-RELATED"/>
    <property type="match status" value="1"/>
</dbReference>
<dbReference type="AlphaFoldDB" id="A0A662Z3M8"/>
<protein>
    <submittedName>
        <fullName evidence="7">ABC transporter permease</fullName>
    </submittedName>
    <submittedName>
        <fullName evidence="8">ABC-2 type transport system permease protein</fullName>
    </submittedName>
</protein>
<reference evidence="7" key="2">
    <citation type="journal article" date="2021" name="PeerJ">
        <title>Extensive microbial diversity within the chicken gut microbiome revealed by metagenomics and culture.</title>
        <authorList>
            <person name="Gilroy R."/>
            <person name="Ravi A."/>
            <person name="Getino M."/>
            <person name="Pursley I."/>
            <person name="Horton D.L."/>
            <person name="Alikhan N.F."/>
            <person name="Baker D."/>
            <person name="Gharbi K."/>
            <person name="Hall N."/>
            <person name="Watson M."/>
            <person name="Adriaenssens E.M."/>
            <person name="Foster-Nyarko E."/>
            <person name="Jarju S."/>
            <person name="Secka A."/>
            <person name="Antonio M."/>
            <person name="Oren A."/>
            <person name="Chaudhuri R.R."/>
            <person name="La Ragione R."/>
            <person name="Hildebrand F."/>
            <person name="Pallen M.J."/>
        </authorList>
    </citation>
    <scope>NUCLEOTIDE SEQUENCE</scope>
    <source>
        <strain evidence="7">6019</strain>
    </source>
</reference>
<sequence length="233" mass="25754">MNMNNVNAIFQKDLKDFMANMSLLVLPILPIVIAWLYNQTVETAGEVSMPIEMIYTIIAMAFAAVMFMSIATMFAEENEKHTLRGLLQSPASIIDIIVGKVIVSLFITLVSLAIALFIVDGYEILKPIDYLGMFLFMIIITFMGVAVGLAAKSVGTVSAYSLPVMFGLVFSPMINNFVEEGHVLRTIVDYLPVNAMVNLHNEITWQPILVLFGWIVAMGILAVIVISRAKKDD</sequence>
<dbReference type="Proteomes" id="UP000763505">
    <property type="component" value="Unassembled WGS sequence"/>
</dbReference>
<organism evidence="8 9">
    <name type="scientific">Aliicoccus persicus</name>
    <dbReference type="NCBI Taxonomy" id="930138"/>
    <lineage>
        <taxon>Bacteria</taxon>
        <taxon>Bacillati</taxon>
        <taxon>Bacillota</taxon>
        <taxon>Bacilli</taxon>
        <taxon>Bacillales</taxon>
        <taxon>Staphylococcaceae</taxon>
        <taxon>Aliicoccus</taxon>
    </lineage>
</organism>